<dbReference type="CDD" id="cd02199">
    <property type="entry name" value="YjgF_YER057c_UK114_like_1"/>
    <property type="match status" value="1"/>
</dbReference>
<name>A0A1I2Q610_9BACT</name>
<protein>
    <submittedName>
        <fullName evidence="2">Enamine deaminase RidA, house cleaning of reactive enamine intermediates, YjgF/YER057c/UK114 family</fullName>
    </submittedName>
</protein>
<dbReference type="SUPFAM" id="SSF55298">
    <property type="entry name" value="YjgF-like"/>
    <property type="match status" value="1"/>
</dbReference>
<dbReference type="PANTHER" id="PTHR43760:SF1">
    <property type="entry name" value="ENDORIBONUCLEASE L-PSP_CHORISMATE MUTASE-LIKE DOMAIN-CONTAINING PROTEIN"/>
    <property type="match status" value="1"/>
</dbReference>
<dbReference type="STRING" id="435880.SAMN04487988_102113"/>
<dbReference type="InterPro" id="IPR035959">
    <property type="entry name" value="RutC-like_sf"/>
</dbReference>
<dbReference type="InterPro" id="IPR013813">
    <property type="entry name" value="Endoribo_LPSP/chorism_mut-like"/>
</dbReference>
<feature type="domain" description="Endoribonuclease L-PSP/chorismate mutase-like" evidence="1">
    <location>
        <begin position="15"/>
        <end position="142"/>
    </location>
</feature>
<evidence type="ECO:0000313" key="2">
    <source>
        <dbReference type="EMBL" id="SFG23360.1"/>
    </source>
</evidence>
<dbReference type="Proteomes" id="UP000199642">
    <property type="component" value="Unassembled WGS sequence"/>
</dbReference>
<accession>A0A1I2Q610</accession>
<keyword evidence="3" id="KW-1185">Reference proteome</keyword>
<evidence type="ECO:0000313" key="3">
    <source>
        <dbReference type="Proteomes" id="UP000199642"/>
    </source>
</evidence>
<dbReference type="AlphaFoldDB" id="A0A1I2Q610"/>
<proteinExistence type="predicted"/>
<dbReference type="EMBL" id="FOPC01000002">
    <property type="protein sequence ID" value="SFG23360.1"/>
    <property type="molecule type" value="Genomic_DNA"/>
</dbReference>
<dbReference type="Gene3D" id="3.30.1330.40">
    <property type="entry name" value="RutC-like"/>
    <property type="match status" value="1"/>
</dbReference>
<sequence>MKTNASTILEALNSMNLNIPKPPMPGGNYSATNLMGNRLTVSIQFPIYKDQFRFQGKLGEELTTDDGYLAAQLCSLNVLAQIQKEMGFQRLFSLNHLHLYYRSSEKWDEAPKVADGASDFFNQVLGSAGKHSRSLTGVAALPRKFSTGLVTDFTVHF</sequence>
<dbReference type="RefSeq" id="WP_092788851.1">
    <property type="nucleotide sequence ID" value="NZ_FOPC01000002.1"/>
</dbReference>
<reference evidence="3" key="1">
    <citation type="submission" date="2016-10" db="EMBL/GenBank/DDBJ databases">
        <authorList>
            <person name="Varghese N."/>
            <person name="Submissions S."/>
        </authorList>
    </citation>
    <scope>NUCLEOTIDE SEQUENCE [LARGE SCALE GENOMIC DNA]</scope>
    <source>
        <strain evidence="3">DSM 19315</strain>
    </source>
</reference>
<dbReference type="OrthoDB" id="9806350at2"/>
<gene>
    <name evidence="2" type="ORF">SAMN04487988_102113</name>
</gene>
<evidence type="ECO:0000259" key="1">
    <source>
        <dbReference type="Pfam" id="PF14588"/>
    </source>
</evidence>
<organism evidence="2 3">
    <name type="scientific">Algoriphagus hitonicola</name>
    <dbReference type="NCBI Taxonomy" id="435880"/>
    <lineage>
        <taxon>Bacteria</taxon>
        <taxon>Pseudomonadati</taxon>
        <taxon>Bacteroidota</taxon>
        <taxon>Cytophagia</taxon>
        <taxon>Cytophagales</taxon>
        <taxon>Cyclobacteriaceae</taxon>
        <taxon>Algoriphagus</taxon>
    </lineage>
</organism>
<dbReference type="PANTHER" id="PTHR43760">
    <property type="entry name" value="ENDORIBONUCLEASE-RELATED"/>
    <property type="match status" value="1"/>
</dbReference>
<dbReference type="Pfam" id="PF14588">
    <property type="entry name" value="YjgF_endoribonc"/>
    <property type="match status" value="1"/>
</dbReference>